<dbReference type="SUPFAM" id="SSF53474">
    <property type="entry name" value="alpha/beta-Hydrolases"/>
    <property type="match status" value="1"/>
</dbReference>
<proteinExistence type="predicted"/>
<dbReference type="Pfam" id="PF07859">
    <property type="entry name" value="Abhydrolase_3"/>
    <property type="match status" value="1"/>
</dbReference>
<dbReference type="PANTHER" id="PTHR48081:SF8">
    <property type="entry name" value="ALPHA_BETA HYDROLASE FOLD-3 DOMAIN-CONTAINING PROTEIN-RELATED"/>
    <property type="match status" value="1"/>
</dbReference>
<evidence type="ECO:0000256" key="1">
    <source>
        <dbReference type="ARBA" id="ARBA00022801"/>
    </source>
</evidence>
<feature type="domain" description="Alpha/beta hydrolase fold-3" evidence="3">
    <location>
        <begin position="95"/>
        <end position="303"/>
    </location>
</feature>
<evidence type="ECO:0000256" key="2">
    <source>
        <dbReference type="SAM" id="MobiDB-lite"/>
    </source>
</evidence>
<dbReference type="InterPro" id="IPR029058">
    <property type="entry name" value="AB_hydrolase_fold"/>
</dbReference>
<feature type="region of interest" description="Disordered" evidence="2">
    <location>
        <begin position="1"/>
        <end position="20"/>
    </location>
</feature>
<keyword evidence="1 4" id="KW-0378">Hydrolase</keyword>
<reference evidence="4 5" key="1">
    <citation type="submission" date="2022-04" db="EMBL/GenBank/DDBJ databases">
        <title>Genome sequence of soybean root-associated Caulobacter segnis RL271.</title>
        <authorList>
            <person name="Longley R."/>
            <person name="Bonito G."/>
            <person name="Trigodet F."/>
            <person name="Crosson S."/>
            <person name="Fiebig A."/>
        </authorList>
    </citation>
    <scope>NUCLEOTIDE SEQUENCE [LARGE SCALE GENOMIC DNA]</scope>
    <source>
        <strain evidence="4 5">RL271</strain>
    </source>
</reference>
<dbReference type="PANTHER" id="PTHR48081">
    <property type="entry name" value="AB HYDROLASE SUPERFAMILY PROTEIN C4A8.06C"/>
    <property type="match status" value="1"/>
</dbReference>
<dbReference type="GO" id="GO:0016787">
    <property type="term" value="F:hydrolase activity"/>
    <property type="evidence" value="ECO:0007669"/>
    <property type="project" value="UniProtKB-KW"/>
</dbReference>
<evidence type="ECO:0000313" key="4">
    <source>
        <dbReference type="EMBL" id="USQ93939.1"/>
    </source>
</evidence>
<organism evidence="4 5">
    <name type="scientific">Caulobacter segnis</name>
    <dbReference type="NCBI Taxonomy" id="88688"/>
    <lineage>
        <taxon>Bacteria</taxon>
        <taxon>Pseudomonadati</taxon>
        <taxon>Pseudomonadota</taxon>
        <taxon>Alphaproteobacteria</taxon>
        <taxon>Caulobacterales</taxon>
        <taxon>Caulobacteraceae</taxon>
        <taxon>Caulobacter</taxon>
    </lineage>
</organism>
<dbReference type="EMBL" id="CP096040">
    <property type="protein sequence ID" value="USQ93939.1"/>
    <property type="molecule type" value="Genomic_DNA"/>
</dbReference>
<evidence type="ECO:0000259" key="3">
    <source>
        <dbReference type="Pfam" id="PF07859"/>
    </source>
</evidence>
<name>A0ABY4ZNI1_9CAUL</name>
<dbReference type="InterPro" id="IPR013094">
    <property type="entry name" value="AB_hydrolase_3"/>
</dbReference>
<dbReference type="Gene3D" id="3.40.50.1820">
    <property type="entry name" value="alpha/beta hydrolase"/>
    <property type="match status" value="1"/>
</dbReference>
<protein>
    <submittedName>
        <fullName evidence="4">Alpha/beta hydrolase</fullName>
    </submittedName>
</protein>
<dbReference type="InterPro" id="IPR050300">
    <property type="entry name" value="GDXG_lipolytic_enzyme"/>
</dbReference>
<keyword evidence="5" id="KW-1185">Reference proteome</keyword>
<accession>A0ABY4ZNI1</accession>
<sequence length="330" mass="35086">MLAIPPGTPIADEGAHPDLSHVDPELRAAALQILSQPSAPMTRANLSEIRGLWVPPPLLPAPEVKLLTTPGPRGAPDVRVELIGTEPTGQPRPAILHIHGGGFVSGKARNLTAFCQQLASEFDCVVVNVDYRLAPEIPYPGAVEDNYAALSWLHRDARRLGVDPQRIVVMGESAGGGHAAILTLLARDRGEVPVRSQILLYPMLDDRTGATRAPPSHIGTIGWGAAANRFGWDSFLGGAAGRARIPAGASPARVADLSRLPPTFIGVGDIDLFVEESFDYARRLVLAGVPTELVVVPGAFHAFDFVAPEARVSRDFTRAWKAALKTAFAA</sequence>
<gene>
    <name evidence="4" type="ORF">MZV50_15085</name>
</gene>
<evidence type="ECO:0000313" key="5">
    <source>
        <dbReference type="Proteomes" id="UP001057520"/>
    </source>
</evidence>
<dbReference type="Proteomes" id="UP001057520">
    <property type="component" value="Chromosome"/>
</dbReference>